<evidence type="ECO:0000256" key="1">
    <source>
        <dbReference type="SAM" id="Phobius"/>
    </source>
</evidence>
<dbReference type="EMBL" id="CACVBM020001080">
    <property type="protein sequence ID" value="CAA7029319.1"/>
    <property type="molecule type" value="Genomic_DNA"/>
</dbReference>
<protein>
    <recommendedName>
        <fullName evidence="4">Leucine-rich repeat-containing N-terminal plant-type domain-containing protein</fullName>
    </recommendedName>
</protein>
<organism evidence="2 3">
    <name type="scientific">Microthlaspi erraticum</name>
    <dbReference type="NCBI Taxonomy" id="1685480"/>
    <lineage>
        <taxon>Eukaryota</taxon>
        <taxon>Viridiplantae</taxon>
        <taxon>Streptophyta</taxon>
        <taxon>Embryophyta</taxon>
        <taxon>Tracheophyta</taxon>
        <taxon>Spermatophyta</taxon>
        <taxon>Magnoliopsida</taxon>
        <taxon>eudicotyledons</taxon>
        <taxon>Gunneridae</taxon>
        <taxon>Pentapetalae</taxon>
        <taxon>rosids</taxon>
        <taxon>malvids</taxon>
        <taxon>Brassicales</taxon>
        <taxon>Brassicaceae</taxon>
        <taxon>Coluteocarpeae</taxon>
        <taxon>Microthlaspi</taxon>
    </lineage>
</organism>
<proteinExistence type="predicted"/>
<feature type="transmembrane region" description="Helical" evidence="1">
    <location>
        <begin position="20"/>
        <end position="38"/>
    </location>
</feature>
<dbReference type="InterPro" id="IPR032675">
    <property type="entry name" value="LRR_dom_sf"/>
</dbReference>
<dbReference type="AlphaFoldDB" id="A0A6D2IN27"/>
<dbReference type="Proteomes" id="UP000467841">
    <property type="component" value="Unassembled WGS sequence"/>
</dbReference>
<dbReference type="SUPFAM" id="SSF52058">
    <property type="entry name" value="L domain-like"/>
    <property type="match status" value="1"/>
</dbReference>
<sequence length="155" mass="17020">MHTPSSSLVVADSKKALTVSSFFITFFLSSLAALISWLHSSSSPPTTFSGWNPSDSDPVGWPYIRTISSDIGDCPELRVIELSSNRFIGEKTLTVGKLKNLQELTLYEDFGYAVTMKGNLLPLVKRSATWSSDFDCFGLTVVTLCDVQLNRIANC</sequence>
<accession>A0A6D2IN27</accession>
<dbReference type="Gene3D" id="3.80.10.10">
    <property type="entry name" value="Ribonuclease Inhibitor"/>
    <property type="match status" value="1"/>
</dbReference>
<evidence type="ECO:0000313" key="2">
    <source>
        <dbReference type="EMBL" id="CAA7029319.1"/>
    </source>
</evidence>
<comment type="caution">
    <text evidence="2">The sequence shown here is derived from an EMBL/GenBank/DDBJ whole genome shotgun (WGS) entry which is preliminary data.</text>
</comment>
<keyword evidence="1" id="KW-1133">Transmembrane helix</keyword>
<reference evidence="2" key="1">
    <citation type="submission" date="2020-01" db="EMBL/GenBank/DDBJ databases">
        <authorList>
            <person name="Mishra B."/>
        </authorList>
    </citation>
    <scope>NUCLEOTIDE SEQUENCE [LARGE SCALE GENOMIC DNA]</scope>
</reference>
<keyword evidence="1" id="KW-0472">Membrane</keyword>
<keyword evidence="1" id="KW-0812">Transmembrane</keyword>
<gene>
    <name evidence="2" type="ORF">MERR_LOCUS16554</name>
</gene>
<name>A0A6D2IN27_9BRAS</name>
<evidence type="ECO:0000313" key="3">
    <source>
        <dbReference type="Proteomes" id="UP000467841"/>
    </source>
</evidence>
<evidence type="ECO:0008006" key="4">
    <source>
        <dbReference type="Google" id="ProtNLM"/>
    </source>
</evidence>
<keyword evidence="3" id="KW-1185">Reference proteome</keyword>